<keyword evidence="1" id="KW-1133">Transmembrane helix</keyword>
<sequence length="62" mass="6887">MADESSSTKDSPPIEESEQATRRTVLYLVLTALSFVIALLFERELFYRGYGEGGYGNDDYGG</sequence>
<dbReference type="EMBL" id="JAHQXE010000004">
    <property type="protein sequence ID" value="MBV0902745.1"/>
    <property type="molecule type" value="Genomic_DNA"/>
</dbReference>
<keyword evidence="3" id="KW-1185">Reference proteome</keyword>
<evidence type="ECO:0000256" key="1">
    <source>
        <dbReference type="SAM" id="Phobius"/>
    </source>
</evidence>
<proteinExistence type="predicted"/>
<organism evidence="2 3">
    <name type="scientific">Haloarcula salina</name>
    <dbReference type="NCBI Taxonomy" id="1429914"/>
    <lineage>
        <taxon>Archaea</taxon>
        <taxon>Methanobacteriati</taxon>
        <taxon>Methanobacteriota</taxon>
        <taxon>Stenosarchaea group</taxon>
        <taxon>Halobacteria</taxon>
        <taxon>Halobacteriales</taxon>
        <taxon>Haloarculaceae</taxon>
        <taxon>Haloarcula</taxon>
    </lineage>
</organism>
<dbReference type="Proteomes" id="UP001166304">
    <property type="component" value="Unassembled WGS sequence"/>
</dbReference>
<dbReference type="AlphaFoldDB" id="A0AA41G205"/>
<feature type="transmembrane region" description="Helical" evidence="1">
    <location>
        <begin position="24"/>
        <end position="41"/>
    </location>
</feature>
<dbReference type="RefSeq" id="WP_162414322.1">
    <property type="nucleotide sequence ID" value="NZ_JAHQXE010000004.1"/>
</dbReference>
<evidence type="ECO:0000313" key="3">
    <source>
        <dbReference type="Proteomes" id="UP001166304"/>
    </source>
</evidence>
<gene>
    <name evidence="2" type="ORF">KTS37_13205</name>
</gene>
<protein>
    <submittedName>
        <fullName evidence="2">Uncharacterized protein</fullName>
    </submittedName>
</protein>
<evidence type="ECO:0000313" key="2">
    <source>
        <dbReference type="EMBL" id="MBV0902745.1"/>
    </source>
</evidence>
<reference evidence="2" key="1">
    <citation type="submission" date="2021-06" db="EMBL/GenBank/DDBJ databases">
        <title>New haloarchaea isolates fom saline soil.</title>
        <authorList>
            <person name="Duran-Viseras A."/>
            <person name="Sanchez-Porro C.S."/>
            <person name="Ventosa A."/>
        </authorList>
    </citation>
    <scope>NUCLEOTIDE SEQUENCE</scope>
    <source>
        <strain evidence="2">JCM 18369</strain>
    </source>
</reference>
<accession>A0AA41G205</accession>
<name>A0AA41G205_9EURY</name>
<comment type="caution">
    <text evidence="2">The sequence shown here is derived from an EMBL/GenBank/DDBJ whole genome shotgun (WGS) entry which is preliminary data.</text>
</comment>
<keyword evidence="1" id="KW-0812">Transmembrane</keyword>
<keyword evidence="1" id="KW-0472">Membrane</keyword>